<dbReference type="EMBL" id="PUHR01000328">
    <property type="protein sequence ID" value="KAG0654691.1"/>
    <property type="molecule type" value="Genomic_DNA"/>
</dbReference>
<dbReference type="AlphaFoldDB" id="A0A9P6VSW0"/>
<dbReference type="Pfam" id="PF10528">
    <property type="entry name" value="GLEYA"/>
    <property type="match status" value="1"/>
</dbReference>
<keyword evidence="5" id="KW-1185">Reference proteome</keyword>
<protein>
    <recommendedName>
        <fullName evidence="3">PA14 domain-containing protein</fullName>
    </recommendedName>
</protein>
<reference evidence="4 5" key="1">
    <citation type="submission" date="2020-11" db="EMBL/GenBank/DDBJ databases">
        <title>Kefir isolates.</title>
        <authorList>
            <person name="Marcisauskas S."/>
            <person name="Kim Y."/>
            <person name="Blasche S."/>
        </authorList>
    </citation>
    <scope>NUCLEOTIDE SEQUENCE [LARGE SCALE GENOMIC DNA]</scope>
    <source>
        <strain evidence="4 5">OG2</strain>
    </source>
</reference>
<keyword evidence="2" id="KW-0732">Signal</keyword>
<feature type="domain" description="PA14" evidence="3">
    <location>
        <begin position="68"/>
        <end position="222"/>
    </location>
</feature>
<evidence type="ECO:0000259" key="3">
    <source>
        <dbReference type="PROSITE" id="PS51820"/>
    </source>
</evidence>
<evidence type="ECO:0000256" key="1">
    <source>
        <dbReference type="SAM" id="MobiDB-lite"/>
    </source>
</evidence>
<comment type="caution">
    <text evidence="4">The sequence shown here is derived from an EMBL/GenBank/DDBJ whole genome shotgun (WGS) entry which is preliminary data.</text>
</comment>
<dbReference type="Gene3D" id="2.60.120.1560">
    <property type="match status" value="1"/>
</dbReference>
<gene>
    <name evidence="4" type="ORF">C6P45_003296</name>
</gene>
<dbReference type="PROSITE" id="PS51820">
    <property type="entry name" value="PA14"/>
    <property type="match status" value="1"/>
</dbReference>
<feature type="compositionally biased region" description="Low complexity" evidence="1">
    <location>
        <begin position="365"/>
        <end position="392"/>
    </location>
</feature>
<feature type="compositionally biased region" description="Polar residues" evidence="1">
    <location>
        <begin position="330"/>
        <end position="344"/>
    </location>
</feature>
<organism evidence="4 5">
    <name type="scientific">Maudiozyma exigua</name>
    <name type="common">Yeast</name>
    <name type="synonym">Kazachstania exigua</name>
    <dbReference type="NCBI Taxonomy" id="34358"/>
    <lineage>
        <taxon>Eukaryota</taxon>
        <taxon>Fungi</taxon>
        <taxon>Dikarya</taxon>
        <taxon>Ascomycota</taxon>
        <taxon>Saccharomycotina</taxon>
        <taxon>Saccharomycetes</taxon>
        <taxon>Saccharomycetales</taxon>
        <taxon>Saccharomycetaceae</taxon>
        <taxon>Maudiozyma</taxon>
    </lineage>
</organism>
<evidence type="ECO:0000256" key="2">
    <source>
        <dbReference type="SAM" id="SignalP"/>
    </source>
</evidence>
<dbReference type="OrthoDB" id="4069772at2759"/>
<dbReference type="Proteomes" id="UP000750334">
    <property type="component" value="Unassembled WGS sequence"/>
</dbReference>
<dbReference type="InterPro" id="IPR037524">
    <property type="entry name" value="PA14/GLEYA"/>
</dbReference>
<feature type="chain" id="PRO_5040226238" description="PA14 domain-containing protein" evidence="2">
    <location>
        <begin position="23"/>
        <end position="599"/>
    </location>
</feature>
<feature type="signal peptide" evidence="2">
    <location>
        <begin position="1"/>
        <end position="22"/>
    </location>
</feature>
<feature type="region of interest" description="Disordered" evidence="1">
    <location>
        <begin position="310"/>
        <end position="407"/>
    </location>
</feature>
<evidence type="ECO:0000313" key="5">
    <source>
        <dbReference type="Proteomes" id="UP000750334"/>
    </source>
</evidence>
<evidence type="ECO:0000313" key="4">
    <source>
        <dbReference type="EMBL" id="KAG0654691.1"/>
    </source>
</evidence>
<name>A0A9P6VSW0_MAUEX</name>
<feature type="compositionally biased region" description="Low complexity" evidence="1">
    <location>
        <begin position="310"/>
        <end position="329"/>
    </location>
</feature>
<proteinExistence type="predicted"/>
<accession>A0A9P6VSW0</accession>
<dbReference type="InterPro" id="IPR018871">
    <property type="entry name" value="GLEYA_adhesin_domain"/>
</dbReference>
<feature type="compositionally biased region" description="Basic and acidic residues" evidence="1">
    <location>
        <begin position="397"/>
        <end position="407"/>
    </location>
</feature>
<sequence length="599" mass="63359">MQFTALFSIYLLMANAIMLVSADQCATFTPTTYSDSSFLMALHKTPLHSTIRGISGTLHNYVIKLLSPDAAATTLSTYDIGFNITVEDSDESVSGVLYPELTDNVTISNFISVYKAYLVPQVTGEYTFSIDDVSDGGAIYIFNNRDMYCCDDMDLASWLDETSNFCYVPEDDNYQIKSITVNLEAGLGYVVAFAYTNHGGNAIFKPSMTLPSGEVVTNFEGYIHGSVEDSQCGVRNAETTIYSAGVEDYNTTYSTAVVTYQTVGDYITQSYTDIETIYYIMTPLAPSSSIVSSAISSTVSSVSNVASSASSSVLSSSPSSSISSALQSSEDSTTTQGSSTNLSDNIDGYSNVRKHTTSGSSNAETVSNTVMTTSVSGESTNSNSQIITTSVSATDDSQSRTESKHDSMITSTYTDANGVTITTVVPCSTANQAMTTSTYTDVNGVTITTVVPCSTSNQDMTTSTYTDVNGVTITTVVPCSTASVESMTTSSYTDVYGITRTTVVPCSTAENNALSSTQTITTVTTNVANNSEKVVSTITRTEVIAVTSTKSNVAATTVQTQSSATAATTSASVRVQDTQNAAGKLVTGLFLSFISLLFI</sequence>